<organism evidence="1 2">
    <name type="scientific">Parasulfitobacter algicola</name>
    <dbReference type="NCBI Taxonomy" id="2614809"/>
    <lineage>
        <taxon>Bacteria</taxon>
        <taxon>Pseudomonadati</taxon>
        <taxon>Pseudomonadota</taxon>
        <taxon>Alphaproteobacteria</taxon>
        <taxon>Rhodobacterales</taxon>
        <taxon>Roseobacteraceae</taxon>
        <taxon>Parasulfitobacter</taxon>
    </lineage>
</organism>
<dbReference type="RefSeq" id="WP_174137097.1">
    <property type="nucleotide sequence ID" value="NZ_JABUFE010000003.1"/>
</dbReference>
<dbReference type="EMBL" id="JABUFE010000003">
    <property type="protein sequence ID" value="NSX54767.1"/>
    <property type="molecule type" value="Genomic_DNA"/>
</dbReference>
<evidence type="ECO:0000313" key="1">
    <source>
        <dbReference type="EMBL" id="NSX54767.1"/>
    </source>
</evidence>
<accession>A0ABX2IPF0</accession>
<comment type="caution">
    <text evidence="1">The sequence shown here is derived from an EMBL/GenBank/DDBJ whole genome shotgun (WGS) entry which is preliminary data.</text>
</comment>
<reference evidence="1 2" key="1">
    <citation type="submission" date="2020-06" db="EMBL/GenBank/DDBJ databases">
        <title>Sulfitobacter algicola sp. nov., isolated from green algae.</title>
        <authorList>
            <person name="Wang C."/>
        </authorList>
    </citation>
    <scope>NUCLEOTIDE SEQUENCE [LARGE SCALE GENOMIC DNA]</scope>
    <source>
        <strain evidence="1 2">1151</strain>
    </source>
</reference>
<protein>
    <submittedName>
        <fullName evidence="1">Uncharacterized protein</fullName>
    </submittedName>
</protein>
<proteinExistence type="predicted"/>
<dbReference type="Proteomes" id="UP000777935">
    <property type="component" value="Unassembled WGS sequence"/>
</dbReference>
<evidence type="ECO:0000313" key="2">
    <source>
        <dbReference type="Proteomes" id="UP000777935"/>
    </source>
</evidence>
<sequence>MDHTYIVHHKDCQFCMSGYEKELLCFAKMKSELQKEKRRQQWSNMRRRVFFWLG</sequence>
<keyword evidence="2" id="KW-1185">Reference proteome</keyword>
<name>A0ABX2IPF0_9RHOB</name>
<gene>
    <name evidence="1" type="ORF">HRQ87_08115</name>
</gene>